<gene>
    <name evidence="14" type="ORF">TeGR_g8191</name>
</gene>
<keyword evidence="4" id="KW-0156">Chromatin regulator</keyword>
<evidence type="ECO:0000256" key="12">
    <source>
        <dbReference type="SAM" id="MobiDB-lite"/>
    </source>
</evidence>
<comment type="subcellular location">
    <subcellularLocation>
        <location evidence="2">Nucleus</location>
    </subcellularLocation>
</comment>
<comment type="cofactor">
    <cofactor evidence="1">
        <name>Fe(2+)</name>
        <dbReference type="ChEBI" id="CHEBI:29033"/>
    </cofactor>
</comment>
<evidence type="ECO:0000256" key="6">
    <source>
        <dbReference type="ARBA" id="ARBA00023002"/>
    </source>
</evidence>
<accession>A0ABQ6MIC6</accession>
<feature type="domain" description="JmjC" evidence="13">
    <location>
        <begin position="407"/>
        <end position="573"/>
    </location>
</feature>
<dbReference type="EMBL" id="BRYB01000283">
    <property type="protein sequence ID" value="GMI26959.1"/>
    <property type="molecule type" value="Genomic_DNA"/>
</dbReference>
<evidence type="ECO:0000256" key="10">
    <source>
        <dbReference type="ARBA" id="ARBA00023242"/>
    </source>
</evidence>
<keyword evidence="3" id="KW-0479">Metal-binding</keyword>
<evidence type="ECO:0000313" key="15">
    <source>
        <dbReference type="Proteomes" id="UP001165060"/>
    </source>
</evidence>
<evidence type="ECO:0000256" key="5">
    <source>
        <dbReference type="ARBA" id="ARBA00022964"/>
    </source>
</evidence>
<comment type="similarity">
    <text evidence="11">Belongs to the JMJD6 family.</text>
</comment>
<dbReference type="PROSITE" id="PS51184">
    <property type="entry name" value="JMJC"/>
    <property type="match status" value="1"/>
</dbReference>
<name>A0ABQ6MIC6_9STRA</name>
<keyword evidence="15" id="KW-1185">Reference proteome</keyword>
<feature type="compositionally biased region" description="Pro residues" evidence="12">
    <location>
        <begin position="649"/>
        <end position="678"/>
    </location>
</feature>
<dbReference type="PROSITE" id="PS51221">
    <property type="entry name" value="TTL"/>
    <property type="match status" value="1"/>
</dbReference>
<keyword evidence="8" id="KW-0805">Transcription regulation</keyword>
<evidence type="ECO:0000256" key="9">
    <source>
        <dbReference type="ARBA" id="ARBA00023163"/>
    </source>
</evidence>
<keyword evidence="5" id="KW-0223">Dioxygenase</keyword>
<comment type="caution">
    <text evidence="14">The sequence shown here is derived from an EMBL/GenBank/DDBJ whole genome shotgun (WGS) entry which is preliminary data.</text>
</comment>
<dbReference type="Gene3D" id="3.30.470.20">
    <property type="entry name" value="ATP-grasp fold, B domain"/>
    <property type="match status" value="1"/>
</dbReference>
<evidence type="ECO:0000256" key="8">
    <source>
        <dbReference type="ARBA" id="ARBA00023015"/>
    </source>
</evidence>
<keyword evidence="9" id="KW-0804">Transcription</keyword>
<dbReference type="Gene3D" id="2.60.120.650">
    <property type="entry name" value="Cupin"/>
    <property type="match status" value="1"/>
</dbReference>
<dbReference type="Proteomes" id="UP001165060">
    <property type="component" value="Unassembled WGS sequence"/>
</dbReference>
<protein>
    <recommendedName>
        <fullName evidence="13">JmjC domain-containing protein</fullName>
    </recommendedName>
</protein>
<dbReference type="CDD" id="cd08161">
    <property type="entry name" value="SET"/>
    <property type="match status" value="1"/>
</dbReference>
<keyword evidence="6" id="KW-0560">Oxidoreductase</keyword>
<evidence type="ECO:0000256" key="7">
    <source>
        <dbReference type="ARBA" id="ARBA00023004"/>
    </source>
</evidence>
<sequence>MDCVDSLAASCSPPVPSHLLPSLLAKLSGDILDAGSCLSFAPRPPDSPLLPRSRYTLHACAPLSPASHVFLVDQHFQFSFSELPRILKAYPGLAEQLGEALECELAEVPDAVWSHCHALPLAAGSAAGSGAGGADSYSQFFLPDPVGLSLSHSRAPNCAVSTLDYRGAPMVALYPLRAVPVGEACTIDYLASAAPPTQVLPFPTWRSAAAAARELHRPLRASWSASSLRARFPAFAASLPPASPPRVPRGTLAAAFPFSEPLPAASRARATLPEGAACELPPAKGADFLREPPPSLPVYVDRAKMSGGDLAKFNEFYQGRNLPVLLAGVPAAEGWGCVGGAGAGGESGWSFAKLRADESLCRTPVKCGEDERCRPVEMPLGQFLEYLEGNEDDAPLYVFDSSSIKESSVRSGDNVVSRGYSPPEMFADDLWSYVGERRRPPHKWFLVGPERSGSKVHIDPLATSAWNTVIVGKKRWVIFPPETAKSTCEAAGLFEEGEDDEAGNYFMKVLERLKASNPDLVCYEFTQNPGETLLVPSGWWHAVLNLEDTVAITQNFCSPWNFDRVWRSARDGRPKTSQKWLEELAERAPDGAALAARAKELNEIDGWVPKENKVIKRADCGPLLELRLLHPAELTREKIEEVAATLDLQPPPLPPPPPPVQRPTPPWLSSAPSPPPSAENPLPVYCDSPMYLEASFLSDPRFRLVSSPADANHLLLFDHSLEDGSELSRLNKVTSNFHFDGLVVSKEHFSATVAAYESDLGLSPSVIAATHDLSSPASLVSYLLSSSEPHILKRYRGRQSIDYPITRSPAAAFAHLRTAPRLACEYLADIDLWKGRKYDLRFYVVVRSLEPLELARYGVFSPRVANREYGGENYEDFQTHFTAMAHLDESSMAAERGSGQREDPTSTEFAAEFDANHDMPFSEVLGAVDAAVRRVFEAVRHVYPTQPHPSGVPLDPNAAWSLAAPNEGRGVALYGIDAMIMQDLSVKLLEVQWAPDTEIVYEKDGTFWDKTMACMWLGETGGDGGYVPIQ</sequence>
<feature type="region of interest" description="Disordered" evidence="12">
    <location>
        <begin position="646"/>
        <end position="681"/>
    </location>
</feature>
<organism evidence="14 15">
    <name type="scientific">Tetraparma gracilis</name>
    <dbReference type="NCBI Taxonomy" id="2962635"/>
    <lineage>
        <taxon>Eukaryota</taxon>
        <taxon>Sar</taxon>
        <taxon>Stramenopiles</taxon>
        <taxon>Ochrophyta</taxon>
        <taxon>Bolidophyceae</taxon>
        <taxon>Parmales</taxon>
        <taxon>Triparmaceae</taxon>
        <taxon>Tetraparma</taxon>
    </lineage>
</organism>
<dbReference type="InterPro" id="IPR004344">
    <property type="entry name" value="TTL/TTLL_fam"/>
</dbReference>
<proteinExistence type="inferred from homology"/>
<evidence type="ECO:0000256" key="2">
    <source>
        <dbReference type="ARBA" id="ARBA00004123"/>
    </source>
</evidence>
<dbReference type="InterPro" id="IPR003347">
    <property type="entry name" value="JmjC_dom"/>
</dbReference>
<keyword evidence="7" id="KW-0408">Iron</keyword>
<dbReference type="Pfam" id="PF02373">
    <property type="entry name" value="JmjC"/>
    <property type="match status" value="1"/>
</dbReference>
<dbReference type="InterPro" id="IPR050910">
    <property type="entry name" value="JMJD6_ArgDemeth/LysHydrox"/>
</dbReference>
<dbReference type="SMART" id="SM00558">
    <property type="entry name" value="JmjC"/>
    <property type="match status" value="1"/>
</dbReference>
<dbReference type="Pfam" id="PF03133">
    <property type="entry name" value="TTL"/>
    <property type="match status" value="1"/>
</dbReference>
<dbReference type="PANTHER" id="PTHR12480:SF32">
    <property type="entry name" value="BIFUNCTIONAL ARGININE DEMETHYLASE AND LYSYL-HYDROXYLASE JMJD6"/>
    <property type="match status" value="1"/>
</dbReference>
<dbReference type="PANTHER" id="PTHR12480">
    <property type="entry name" value="ARGININE DEMETHYLASE AND LYSYL-HYDROXYLASE JMJD"/>
    <property type="match status" value="1"/>
</dbReference>
<reference evidence="14 15" key="1">
    <citation type="journal article" date="2023" name="Commun. Biol.">
        <title>Genome analysis of Parmales, the sister group of diatoms, reveals the evolutionary specialization of diatoms from phago-mixotrophs to photoautotrophs.</title>
        <authorList>
            <person name="Ban H."/>
            <person name="Sato S."/>
            <person name="Yoshikawa S."/>
            <person name="Yamada K."/>
            <person name="Nakamura Y."/>
            <person name="Ichinomiya M."/>
            <person name="Sato N."/>
            <person name="Blanc-Mathieu R."/>
            <person name="Endo H."/>
            <person name="Kuwata A."/>
            <person name="Ogata H."/>
        </authorList>
    </citation>
    <scope>NUCLEOTIDE SEQUENCE [LARGE SCALE GENOMIC DNA]</scope>
</reference>
<evidence type="ECO:0000313" key="14">
    <source>
        <dbReference type="EMBL" id="GMI26959.1"/>
    </source>
</evidence>
<evidence type="ECO:0000256" key="4">
    <source>
        <dbReference type="ARBA" id="ARBA00022853"/>
    </source>
</evidence>
<dbReference type="Gene3D" id="1.20.1280.270">
    <property type="match status" value="1"/>
</dbReference>
<dbReference type="SUPFAM" id="SSF51197">
    <property type="entry name" value="Clavaminate synthase-like"/>
    <property type="match status" value="1"/>
</dbReference>
<dbReference type="SUPFAM" id="SSF82199">
    <property type="entry name" value="SET domain"/>
    <property type="match status" value="1"/>
</dbReference>
<evidence type="ECO:0000256" key="3">
    <source>
        <dbReference type="ARBA" id="ARBA00022723"/>
    </source>
</evidence>
<evidence type="ECO:0000256" key="1">
    <source>
        <dbReference type="ARBA" id="ARBA00001954"/>
    </source>
</evidence>
<keyword evidence="10" id="KW-0539">Nucleus</keyword>
<evidence type="ECO:0000259" key="13">
    <source>
        <dbReference type="PROSITE" id="PS51184"/>
    </source>
</evidence>
<dbReference type="InterPro" id="IPR046341">
    <property type="entry name" value="SET_dom_sf"/>
</dbReference>
<evidence type="ECO:0000256" key="11">
    <source>
        <dbReference type="ARBA" id="ARBA00038068"/>
    </source>
</evidence>